<feature type="domain" description="HTH iclR-type" evidence="4">
    <location>
        <begin position="1"/>
        <end position="63"/>
    </location>
</feature>
<dbReference type="SUPFAM" id="SSF55781">
    <property type="entry name" value="GAF domain-like"/>
    <property type="match status" value="1"/>
</dbReference>
<dbReference type="Pfam" id="PF09339">
    <property type="entry name" value="HTH_IclR"/>
    <property type="match status" value="1"/>
</dbReference>
<dbReference type="Gene3D" id="3.30.450.40">
    <property type="match status" value="1"/>
</dbReference>
<dbReference type="InterPro" id="IPR014757">
    <property type="entry name" value="Tscrpt_reg_IclR_C"/>
</dbReference>
<dbReference type="Proteomes" id="UP001501231">
    <property type="component" value="Unassembled WGS sequence"/>
</dbReference>
<evidence type="ECO:0000256" key="2">
    <source>
        <dbReference type="ARBA" id="ARBA00023125"/>
    </source>
</evidence>
<keyword evidence="7" id="KW-1185">Reference proteome</keyword>
<dbReference type="InterPro" id="IPR005471">
    <property type="entry name" value="Tscrpt_reg_IclR_N"/>
</dbReference>
<keyword evidence="1" id="KW-0805">Transcription regulation</keyword>
<keyword evidence="3" id="KW-0804">Transcription</keyword>
<dbReference type="InterPro" id="IPR050707">
    <property type="entry name" value="HTH_MetabolicPath_Reg"/>
</dbReference>
<dbReference type="EMBL" id="BAAARW010000037">
    <property type="protein sequence ID" value="GAA2449624.1"/>
    <property type="molecule type" value="Genomic_DNA"/>
</dbReference>
<dbReference type="SUPFAM" id="SSF46785">
    <property type="entry name" value="Winged helix' DNA-binding domain"/>
    <property type="match status" value="1"/>
</dbReference>
<accession>A0ABP5XCS7</accession>
<gene>
    <name evidence="6" type="ORF">GCM10010191_79170</name>
</gene>
<dbReference type="Pfam" id="PF01614">
    <property type="entry name" value="IclR_C"/>
    <property type="match status" value="1"/>
</dbReference>
<dbReference type="InterPro" id="IPR029016">
    <property type="entry name" value="GAF-like_dom_sf"/>
</dbReference>
<evidence type="ECO:0000259" key="4">
    <source>
        <dbReference type="PROSITE" id="PS51077"/>
    </source>
</evidence>
<dbReference type="InterPro" id="IPR036390">
    <property type="entry name" value="WH_DNA-bd_sf"/>
</dbReference>
<dbReference type="PANTHER" id="PTHR30136:SF24">
    <property type="entry name" value="HTH-TYPE TRANSCRIPTIONAL REPRESSOR ALLR"/>
    <property type="match status" value="1"/>
</dbReference>
<evidence type="ECO:0000256" key="3">
    <source>
        <dbReference type="ARBA" id="ARBA00023163"/>
    </source>
</evidence>
<organism evidence="6 7">
    <name type="scientific">Actinomadura vinacea</name>
    <dbReference type="NCBI Taxonomy" id="115336"/>
    <lineage>
        <taxon>Bacteria</taxon>
        <taxon>Bacillati</taxon>
        <taxon>Actinomycetota</taxon>
        <taxon>Actinomycetes</taxon>
        <taxon>Streptosporangiales</taxon>
        <taxon>Thermomonosporaceae</taxon>
        <taxon>Actinomadura</taxon>
    </lineage>
</organism>
<protein>
    <submittedName>
        <fullName evidence="6">IclR family transcriptional regulator</fullName>
    </submittedName>
</protein>
<dbReference type="Gene3D" id="1.10.10.10">
    <property type="entry name" value="Winged helix-like DNA-binding domain superfamily/Winged helix DNA-binding domain"/>
    <property type="match status" value="1"/>
</dbReference>
<dbReference type="SMART" id="SM00346">
    <property type="entry name" value="HTH_ICLR"/>
    <property type="match status" value="1"/>
</dbReference>
<proteinExistence type="predicted"/>
<evidence type="ECO:0000259" key="5">
    <source>
        <dbReference type="PROSITE" id="PS51078"/>
    </source>
</evidence>
<reference evidence="7" key="1">
    <citation type="journal article" date="2019" name="Int. J. Syst. Evol. Microbiol.">
        <title>The Global Catalogue of Microorganisms (GCM) 10K type strain sequencing project: providing services to taxonomists for standard genome sequencing and annotation.</title>
        <authorList>
            <consortium name="The Broad Institute Genomics Platform"/>
            <consortium name="The Broad Institute Genome Sequencing Center for Infectious Disease"/>
            <person name="Wu L."/>
            <person name="Ma J."/>
        </authorList>
    </citation>
    <scope>NUCLEOTIDE SEQUENCE [LARGE SCALE GENOMIC DNA]</scope>
    <source>
        <strain evidence="7">JCM 3325</strain>
    </source>
</reference>
<evidence type="ECO:0000313" key="6">
    <source>
        <dbReference type="EMBL" id="GAA2449624.1"/>
    </source>
</evidence>
<sequence>MQNVVNALRVLEEVAVRQPVGVGELARVLGLPKSTVQRALRTLDTAGWIRPAGGEVTRWVLTAKALHVGRHASGELSLRDVAVPVMEDLRRRTEETIHLAVPEGDSAVLIERLETPKVVRIILPLGKALPVHASANGKAILANSPPEVIERHLGHGLPRHTGTTVTDPQSLRAELALIRERGYATNGGEWREDIAAVAAAVLGQGGRPVAGLSISVPAMRMTEERYPEYGRLVVEAAATLADRLAAR</sequence>
<keyword evidence="2" id="KW-0238">DNA-binding</keyword>
<evidence type="ECO:0000313" key="7">
    <source>
        <dbReference type="Proteomes" id="UP001501231"/>
    </source>
</evidence>
<feature type="domain" description="IclR-ED" evidence="5">
    <location>
        <begin position="64"/>
        <end position="246"/>
    </location>
</feature>
<dbReference type="RefSeq" id="WP_344596254.1">
    <property type="nucleotide sequence ID" value="NZ_BAAARW010000037.1"/>
</dbReference>
<dbReference type="PROSITE" id="PS51077">
    <property type="entry name" value="HTH_ICLR"/>
    <property type="match status" value="1"/>
</dbReference>
<evidence type="ECO:0000256" key="1">
    <source>
        <dbReference type="ARBA" id="ARBA00023015"/>
    </source>
</evidence>
<dbReference type="PANTHER" id="PTHR30136">
    <property type="entry name" value="HELIX-TURN-HELIX TRANSCRIPTIONAL REGULATOR, ICLR FAMILY"/>
    <property type="match status" value="1"/>
</dbReference>
<comment type="caution">
    <text evidence="6">The sequence shown here is derived from an EMBL/GenBank/DDBJ whole genome shotgun (WGS) entry which is preliminary data.</text>
</comment>
<name>A0ABP5XCS7_9ACTN</name>
<dbReference type="PROSITE" id="PS51078">
    <property type="entry name" value="ICLR_ED"/>
    <property type="match status" value="1"/>
</dbReference>
<dbReference type="InterPro" id="IPR036388">
    <property type="entry name" value="WH-like_DNA-bd_sf"/>
</dbReference>